<dbReference type="Gene3D" id="6.10.280.230">
    <property type="match status" value="1"/>
</dbReference>
<comment type="caution">
    <text evidence="2">The sequence shown here is derived from an EMBL/GenBank/DDBJ whole genome shotgun (WGS) entry which is preliminary data.</text>
</comment>
<reference evidence="2" key="1">
    <citation type="submission" date="2023-06" db="EMBL/GenBank/DDBJ databases">
        <title>Genome-scale phylogeny and comparative genomics of the fungal order Sordariales.</title>
        <authorList>
            <consortium name="Lawrence Berkeley National Laboratory"/>
            <person name="Hensen N."/>
            <person name="Bonometti L."/>
            <person name="Westerberg I."/>
            <person name="Brannstrom I.O."/>
            <person name="Guillou S."/>
            <person name="Cros-Aarteil S."/>
            <person name="Calhoun S."/>
            <person name="Haridas S."/>
            <person name="Kuo A."/>
            <person name="Mondo S."/>
            <person name="Pangilinan J."/>
            <person name="Riley R."/>
            <person name="Labutti K."/>
            <person name="Andreopoulos B."/>
            <person name="Lipzen A."/>
            <person name="Chen C."/>
            <person name="Yanf M."/>
            <person name="Daum C."/>
            <person name="Ng V."/>
            <person name="Clum A."/>
            <person name="Steindorff A."/>
            <person name="Ohm R."/>
            <person name="Martin F."/>
            <person name="Silar P."/>
            <person name="Natvig D."/>
            <person name="Lalanne C."/>
            <person name="Gautier V."/>
            <person name="Ament-Velasquez S.L."/>
            <person name="Kruys A."/>
            <person name="Hutchinson M.I."/>
            <person name="Powell A.J."/>
            <person name="Barry K."/>
            <person name="Miller A.N."/>
            <person name="Grigoriev I.V."/>
            <person name="Debuchy R."/>
            <person name="Gladieux P."/>
            <person name="Thoren M.H."/>
            <person name="Johannesson H."/>
        </authorList>
    </citation>
    <scope>NUCLEOTIDE SEQUENCE</scope>
    <source>
        <strain evidence="2">CBS 606.72</strain>
    </source>
</reference>
<name>A0AA40BXQ2_9PEZI</name>
<organism evidence="2 3">
    <name type="scientific">Immersiella caudata</name>
    <dbReference type="NCBI Taxonomy" id="314043"/>
    <lineage>
        <taxon>Eukaryota</taxon>
        <taxon>Fungi</taxon>
        <taxon>Dikarya</taxon>
        <taxon>Ascomycota</taxon>
        <taxon>Pezizomycotina</taxon>
        <taxon>Sordariomycetes</taxon>
        <taxon>Sordariomycetidae</taxon>
        <taxon>Sordariales</taxon>
        <taxon>Lasiosphaeriaceae</taxon>
        <taxon>Immersiella</taxon>
    </lineage>
</organism>
<dbReference type="Proteomes" id="UP001175000">
    <property type="component" value="Unassembled WGS sequence"/>
</dbReference>
<accession>A0AA40BXQ2</accession>
<proteinExistence type="predicted"/>
<protein>
    <recommendedName>
        <fullName evidence="4">Peroxin 20</fullName>
    </recommendedName>
</protein>
<dbReference type="AlphaFoldDB" id="A0AA40BXQ2"/>
<evidence type="ECO:0000313" key="2">
    <source>
        <dbReference type="EMBL" id="KAK0617422.1"/>
    </source>
</evidence>
<feature type="region of interest" description="Disordered" evidence="1">
    <location>
        <begin position="265"/>
        <end position="286"/>
    </location>
</feature>
<evidence type="ECO:0000313" key="3">
    <source>
        <dbReference type="Proteomes" id="UP001175000"/>
    </source>
</evidence>
<keyword evidence="3" id="KW-1185">Reference proteome</keyword>
<gene>
    <name evidence="2" type="ORF">B0T14DRAFT_269471</name>
</gene>
<feature type="region of interest" description="Disordered" evidence="1">
    <location>
        <begin position="29"/>
        <end position="50"/>
    </location>
</feature>
<feature type="compositionally biased region" description="Basic and acidic residues" evidence="1">
    <location>
        <begin position="277"/>
        <end position="286"/>
    </location>
</feature>
<dbReference type="EMBL" id="JAULSU010000005">
    <property type="protein sequence ID" value="KAK0617422.1"/>
    <property type="molecule type" value="Genomic_DNA"/>
</dbReference>
<feature type="compositionally biased region" description="Polar residues" evidence="1">
    <location>
        <begin position="29"/>
        <end position="48"/>
    </location>
</feature>
<sequence length="363" mass="38566">MADNLCGPSNGAKNLVNHVNRDRSLQQDRMVSGTHSNNHSSFRSQSANAHGADQAFAGFQQNGLPAAQLPMGPNPPGFVGDIRSAIPTGVPAPSMAARPHGFSVQHPQGPSWAVPVPATSASSGQDWVNQFSSVQLRGESTGIIASATPHHQSPAPLFQAGGMNTNANLGFAPPTFAGGLQGMYGSSPMIGHNIYGAQQQTPPSQAQESSLDIEAFNAAFGAYDDAEFSKELAGWAEKKEEETSAEHDQNLENQPLQNIIPSAEESVQQQLNQEEQDAARRRREDEELARAANSILSSVAENDSEKFKKSNFFELMRRIGNQEVVVEGPNLIDAATGEALVAKDPEARVPGVGDEGPTIQPSV</sequence>
<evidence type="ECO:0008006" key="4">
    <source>
        <dbReference type="Google" id="ProtNLM"/>
    </source>
</evidence>
<evidence type="ECO:0000256" key="1">
    <source>
        <dbReference type="SAM" id="MobiDB-lite"/>
    </source>
</evidence>